<feature type="compositionally biased region" description="Basic and acidic residues" evidence="7">
    <location>
        <begin position="413"/>
        <end position="422"/>
    </location>
</feature>
<proteinExistence type="inferred from homology"/>
<keyword evidence="4 8" id="KW-0812">Transmembrane</keyword>
<keyword evidence="11" id="KW-1185">Reference proteome</keyword>
<evidence type="ECO:0000313" key="10">
    <source>
        <dbReference type="Ensembl" id="ENSLBEP00000036207.1"/>
    </source>
</evidence>
<dbReference type="GO" id="GO:0005254">
    <property type="term" value="F:chloride channel activity"/>
    <property type="evidence" value="ECO:0007669"/>
    <property type="project" value="TreeGrafter"/>
</dbReference>
<dbReference type="InParanoid" id="A0A3Q3GQ17"/>
<feature type="compositionally biased region" description="Polar residues" evidence="7">
    <location>
        <begin position="567"/>
        <end position="578"/>
    </location>
</feature>
<comment type="similarity">
    <text evidence="2">Belongs to the chloride channel MCLC family.</text>
</comment>
<feature type="region of interest" description="Disordered" evidence="7">
    <location>
        <begin position="507"/>
        <end position="578"/>
    </location>
</feature>
<evidence type="ECO:0000256" key="1">
    <source>
        <dbReference type="ARBA" id="ARBA00004141"/>
    </source>
</evidence>
<dbReference type="PANTHER" id="PTHR34093">
    <property type="entry name" value="CHLORIDE CHANNEL CLIC-LIKE PROTEIN 1"/>
    <property type="match status" value="1"/>
</dbReference>
<accession>A0A3Q3GQ17</accession>
<evidence type="ECO:0000313" key="11">
    <source>
        <dbReference type="Proteomes" id="UP000261660"/>
    </source>
</evidence>
<sequence>MLATVVLCSLILSATGQHVEDDWIDPYDMLNYDASSKTMRKPAEPANYPNVPTKRREYNQNSGKADQMPCDTQVAELQIQVEQLQKKITLISQQPTCNPVFKRFLSRLLKEIQRVGLPGHSADAIYDATIKLSSQAITEIQTLLEGEDSWRTGALDNAISQILVDLRPHDYEAWKWRFEDTFGVELDTLLKMALLFLFLSGIICTQLWSTVSRFMQFRRMLFLGFIASIFWNWLYLYKIEFAKRQNNLVKANGDYEKCTGMRRIDWYDSIKEWYRSTLTLQDDPCKTYYEFLMVDPLLLVPPTKAFAVTITTFFTEPLKHIGEGISDFLRALLKDLPITLQIPVLLTIVLAIVVCMYGSVNAAFQHGITAPFRRPRRDPPQYHLEQRRHVQEIEDGDHLAGGDMPQQALRHRADDARLDRNQVHQRRPNRPREERAKLVVETLCTAGPPSGGDETDARLREEAQNLSAESDSETQQEAQEELAGAGASEISDNRTQLETKSLELDIHFSKNKPLKVSKKPAHDEPSRDTAASRHQPAERPPAHTDVQDQEGAEDRKSMMTHVETIGLSVQESTPASAE</sequence>
<feature type="signal peptide" evidence="9">
    <location>
        <begin position="1"/>
        <end position="16"/>
    </location>
</feature>
<evidence type="ECO:0000256" key="3">
    <source>
        <dbReference type="ARBA" id="ARBA00015571"/>
    </source>
</evidence>
<dbReference type="GO" id="GO:0005783">
    <property type="term" value="C:endoplasmic reticulum"/>
    <property type="evidence" value="ECO:0007669"/>
    <property type="project" value="TreeGrafter"/>
</dbReference>
<dbReference type="AlphaFoldDB" id="A0A3Q3GQ17"/>
<evidence type="ECO:0000256" key="9">
    <source>
        <dbReference type="SAM" id="SignalP"/>
    </source>
</evidence>
<name>A0A3Q3GQ17_9LABR</name>
<keyword evidence="9" id="KW-0732">Signal</keyword>
<feature type="transmembrane region" description="Helical" evidence="8">
    <location>
        <begin position="189"/>
        <end position="208"/>
    </location>
</feature>
<dbReference type="GO" id="GO:0016020">
    <property type="term" value="C:membrane"/>
    <property type="evidence" value="ECO:0007669"/>
    <property type="project" value="UniProtKB-SubCell"/>
</dbReference>
<keyword evidence="5 8" id="KW-1133">Transmembrane helix</keyword>
<dbReference type="FunCoup" id="A0A3Q3GQ17">
    <property type="interactions" value="1219"/>
</dbReference>
<protein>
    <recommendedName>
        <fullName evidence="3">Chloride channel CLIC-like protein 1</fullName>
    </recommendedName>
</protein>
<dbReference type="Ensembl" id="ENSLBET00000037725.1">
    <property type="protein sequence ID" value="ENSLBEP00000036207.1"/>
    <property type="gene ID" value="ENSLBEG00000027107.1"/>
</dbReference>
<dbReference type="OrthoDB" id="10037397at2759"/>
<feature type="chain" id="PRO_5018719745" description="Chloride channel CLIC-like protein 1" evidence="9">
    <location>
        <begin position="17"/>
        <end position="578"/>
    </location>
</feature>
<dbReference type="PANTHER" id="PTHR34093:SF1">
    <property type="entry name" value="CHLORIDE CHANNEL CLIC-LIKE PROTEIN 1"/>
    <property type="match status" value="1"/>
</dbReference>
<keyword evidence="6 8" id="KW-0472">Membrane</keyword>
<feature type="compositionally biased region" description="Basic and acidic residues" evidence="7">
    <location>
        <begin position="520"/>
        <end position="557"/>
    </location>
</feature>
<feature type="compositionally biased region" description="Basic residues" evidence="7">
    <location>
        <begin position="509"/>
        <end position="519"/>
    </location>
</feature>
<feature type="region of interest" description="Disordered" evidence="7">
    <location>
        <begin position="462"/>
        <end position="493"/>
    </location>
</feature>
<feature type="region of interest" description="Disordered" evidence="7">
    <location>
        <begin position="413"/>
        <end position="436"/>
    </location>
</feature>
<evidence type="ECO:0000256" key="8">
    <source>
        <dbReference type="SAM" id="Phobius"/>
    </source>
</evidence>
<feature type="transmembrane region" description="Helical" evidence="8">
    <location>
        <begin position="342"/>
        <end position="364"/>
    </location>
</feature>
<evidence type="ECO:0000256" key="7">
    <source>
        <dbReference type="SAM" id="MobiDB-lite"/>
    </source>
</evidence>
<dbReference type="STRING" id="56723.ENSLBEP00000036207"/>
<dbReference type="Pfam" id="PF05934">
    <property type="entry name" value="MCLC"/>
    <property type="match status" value="1"/>
</dbReference>
<evidence type="ECO:0000256" key="2">
    <source>
        <dbReference type="ARBA" id="ARBA00005944"/>
    </source>
</evidence>
<dbReference type="GO" id="GO:0060041">
    <property type="term" value="P:retina development in camera-type eye"/>
    <property type="evidence" value="ECO:0007669"/>
    <property type="project" value="Ensembl"/>
</dbReference>
<dbReference type="InterPro" id="IPR009231">
    <property type="entry name" value="Chloride_chnl_CLIC-like"/>
</dbReference>
<evidence type="ECO:0000256" key="4">
    <source>
        <dbReference type="ARBA" id="ARBA00022692"/>
    </source>
</evidence>
<dbReference type="GeneTree" id="ENSGT00940000165672"/>
<comment type="subcellular location">
    <subcellularLocation>
        <location evidence="1">Membrane</location>
        <topology evidence="1">Multi-pass membrane protein</topology>
    </subcellularLocation>
</comment>
<evidence type="ECO:0000256" key="6">
    <source>
        <dbReference type="ARBA" id="ARBA00023136"/>
    </source>
</evidence>
<reference evidence="10" key="2">
    <citation type="submission" date="2025-09" db="UniProtKB">
        <authorList>
            <consortium name="Ensembl"/>
        </authorList>
    </citation>
    <scope>IDENTIFICATION</scope>
</reference>
<feature type="compositionally biased region" description="Acidic residues" evidence="7">
    <location>
        <begin position="470"/>
        <end position="480"/>
    </location>
</feature>
<evidence type="ECO:0000256" key="5">
    <source>
        <dbReference type="ARBA" id="ARBA00022989"/>
    </source>
</evidence>
<feature type="region of interest" description="Disordered" evidence="7">
    <location>
        <begin position="38"/>
        <end position="67"/>
    </location>
</feature>
<dbReference type="Proteomes" id="UP000261660">
    <property type="component" value="Unplaced"/>
</dbReference>
<reference evidence="10" key="1">
    <citation type="submission" date="2025-08" db="UniProtKB">
        <authorList>
            <consortium name="Ensembl"/>
        </authorList>
    </citation>
    <scope>IDENTIFICATION</scope>
</reference>
<feature type="transmembrane region" description="Helical" evidence="8">
    <location>
        <begin position="220"/>
        <end position="237"/>
    </location>
</feature>
<organism evidence="10 11">
    <name type="scientific">Labrus bergylta</name>
    <name type="common">ballan wrasse</name>
    <dbReference type="NCBI Taxonomy" id="56723"/>
    <lineage>
        <taxon>Eukaryota</taxon>
        <taxon>Metazoa</taxon>
        <taxon>Chordata</taxon>
        <taxon>Craniata</taxon>
        <taxon>Vertebrata</taxon>
        <taxon>Euteleostomi</taxon>
        <taxon>Actinopterygii</taxon>
        <taxon>Neopterygii</taxon>
        <taxon>Teleostei</taxon>
        <taxon>Neoteleostei</taxon>
        <taxon>Acanthomorphata</taxon>
        <taxon>Eupercaria</taxon>
        <taxon>Labriformes</taxon>
        <taxon>Labridae</taxon>
        <taxon>Labrus</taxon>
    </lineage>
</organism>